<feature type="non-terminal residue" evidence="1">
    <location>
        <position position="72"/>
    </location>
</feature>
<reference evidence="1 2" key="1">
    <citation type="submission" date="2017-09" db="EMBL/GenBank/DDBJ databases">
        <title>Depth-based differentiation of microbial function through sediment-hosted aquifers and enrichment of novel symbionts in the deep terrestrial subsurface.</title>
        <authorList>
            <person name="Probst A.J."/>
            <person name="Ladd B."/>
            <person name="Jarett J.K."/>
            <person name="Geller-Mcgrath D.E."/>
            <person name="Sieber C.M."/>
            <person name="Emerson J.B."/>
            <person name="Anantharaman K."/>
            <person name="Thomas B.C."/>
            <person name="Malmstrom R."/>
            <person name="Stieglmeier M."/>
            <person name="Klingl A."/>
            <person name="Woyke T."/>
            <person name="Ryan C.M."/>
            <person name="Banfield J.F."/>
        </authorList>
    </citation>
    <scope>NUCLEOTIDE SEQUENCE [LARGE SCALE GENOMIC DNA]</scope>
    <source>
        <strain evidence="1">CG22_combo_CG10-13_8_21_14_all_43_12</strain>
    </source>
</reference>
<accession>A0A2H0DTN7</accession>
<comment type="caution">
    <text evidence="1">The sequence shown here is derived from an EMBL/GenBank/DDBJ whole genome shotgun (WGS) entry which is preliminary data.</text>
</comment>
<evidence type="ECO:0000313" key="2">
    <source>
        <dbReference type="Proteomes" id="UP000231136"/>
    </source>
</evidence>
<dbReference type="EMBL" id="PCTR01000127">
    <property type="protein sequence ID" value="PIP85431.1"/>
    <property type="molecule type" value="Genomic_DNA"/>
</dbReference>
<proteinExistence type="predicted"/>
<dbReference type="AlphaFoldDB" id="A0A2H0DTN7"/>
<dbReference type="Proteomes" id="UP000231136">
    <property type="component" value="Unassembled WGS sequence"/>
</dbReference>
<gene>
    <name evidence="1" type="ORF">COW83_04265</name>
</gene>
<sequence>MNSEFSLFLQDRDMFIGMDKNSEQNEAERSFEELKRIGYIQSPERFKEFEKDTPFRVSSLVRFWSEMFRPTL</sequence>
<name>A0A2H0DTN7_9BACT</name>
<evidence type="ECO:0000313" key="1">
    <source>
        <dbReference type="EMBL" id="PIP85431.1"/>
    </source>
</evidence>
<organism evidence="1 2">
    <name type="scientific">Candidatus Collierbacteria bacterium CG22_combo_CG10-13_8_21_14_all_43_12</name>
    <dbReference type="NCBI Taxonomy" id="1974537"/>
    <lineage>
        <taxon>Bacteria</taxon>
        <taxon>Candidatus Collieribacteriota</taxon>
    </lineage>
</organism>
<protein>
    <submittedName>
        <fullName evidence="1">Uncharacterized protein</fullName>
    </submittedName>
</protein>